<dbReference type="InterPro" id="IPR000531">
    <property type="entry name" value="Beta-barrel_TonB"/>
</dbReference>
<evidence type="ECO:0000256" key="12">
    <source>
        <dbReference type="SAM" id="MobiDB-lite"/>
    </source>
</evidence>
<evidence type="ECO:0000256" key="7">
    <source>
        <dbReference type="ARBA" id="ARBA00023136"/>
    </source>
</evidence>
<evidence type="ECO:0000256" key="9">
    <source>
        <dbReference type="ARBA" id="ARBA00023237"/>
    </source>
</evidence>
<keyword evidence="8 16" id="KW-0675">Receptor</keyword>
<dbReference type="InterPro" id="IPR039426">
    <property type="entry name" value="TonB-dep_rcpt-like"/>
</dbReference>
<evidence type="ECO:0000256" key="4">
    <source>
        <dbReference type="ARBA" id="ARBA00022452"/>
    </source>
</evidence>
<evidence type="ECO:0000256" key="2">
    <source>
        <dbReference type="ARBA" id="ARBA00009810"/>
    </source>
</evidence>
<keyword evidence="17" id="KW-1185">Reference proteome</keyword>
<evidence type="ECO:0000256" key="3">
    <source>
        <dbReference type="ARBA" id="ARBA00022448"/>
    </source>
</evidence>
<comment type="similarity">
    <text evidence="2 10 11">Belongs to the TonB-dependent receptor family.</text>
</comment>
<evidence type="ECO:0000256" key="11">
    <source>
        <dbReference type="RuleBase" id="RU003357"/>
    </source>
</evidence>
<keyword evidence="7 10" id="KW-0472">Membrane</keyword>
<feature type="signal peptide" evidence="13">
    <location>
        <begin position="1"/>
        <end position="25"/>
    </location>
</feature>
<keyword evidence="3 10" id="KW-0813">Transport</keyword>
<protein>
    <submittedName>
        <fullName evidence="16">TonB-dependent receptor</fullName>
    </submittedName>
</protein>
<dbReference type="Gene3D" id="2.40.170.20">
    <property type="entry name" value="TonB-dependent receptor, beta-barrel domain"/>
    <property type="match status" value="1"/>
</dbReference>
<dbReference type="CDD" id="cd01347">
    <property type="entry name" value="ligand_gated_channel"/>
    <property type="match status" value="1"/>
</dbReference>
<organism evidence="16 17">
    <name type="scientific">Caenimonas terrae</name>
    <dbReference type="NCBI Taxonomy" id="696074"/>
    <lineage>
        <taxon>Bacteria</taxon>
        <taxon>Pseudomonadati</taxon>
        <taxon>Pseudomonadota</taxon>
        <taxon>Betaproteobacteria</taxon>
        <taxon>Burkholderiales</taxon>
        <taxon>Comamonadaceae</taxon>
        <taxon>Caenimonas</taxon>
    </lineage>
</organism>
<evidence type="ECO:0000256" key="1">
    <source>
        <dbReference type="ARBA" id="ARBA00004571"/>
    </source>
</evidence>
<evidence type="ECO:0000256" key="10">
    <source>
        <dbReference type="PROSITE-ProRule" id="PRU01360"/>
    </source>
</evidence>
<feature type="region of interest" description="Disordered" evidence="12">
    <location>
        <begin position="241"/>
        <end position="264"/>
    </location>
</feature>
<comment type="caution">
    <text evidence="16">The sequence shown here is derived from an EMBL/GenBank/DDBJ whole genome shotgun (WGS) entry which is preliminary data.</text>
</comment>
<name>A0ABW0NC95_9BURK</name>
<gene>
    <name evidence="16" type="ORF">ACFPOE_11750</name>
</gene>
<comment type="subcellular location">
    <subcellularLocation>
        <location evidence="1 10">Cell outer membrane</location>
        <topology evidence="1 10">Multi-pass membrane protein</topology>
    </subcellularLocation>
</comment>
<keyword evidence="9 10" id="KW-0998">Cell outer membrane</keyword>
<dbReference type="PROSITE" id="PS52016">
    <property type="entry name" value="TONB_DEPENDENT_REC_3"/>
    <property type="match status" value="1"/>
</dbReference>
<evidence type="ECO:0000256" key="8">
    <source>
        <dbReference type="ARBA" id="ARBA00023170"/>
    </source>
</evidence>
<dbReference type="InterPro" id="IPR037066">
    <property type="entry name" value="Plug_dom_sf"/>
</dbReference>
<dbReference type="EMBL" id="JBHSMF010000006">
    <property type="protein sequence ID" value="MFC5498209.1"/>
    <property type="molecule type" value="Genomic_DNA"/>
</dbReference>
<dbReference type="SUPFAM" id="SSF56935">
    <property type="entry name" value="Porins"/>
    <property type="match status" value="1"/>
</dbReference>
<evidence type="ECO:0000256" key="5">
    <source>
        <dbReference type="ARBA" id="ARBA00022692"/>
    </source>
</evidence>
<dbReference type="Gene3D" id="2.170.130.10">
    <property type="entry name" value="TonB-dependent receptor, plug domain"/>
    <property type="match status" value="1"/>
</dbReference>
<sequence length="897" mass="96239">MKTETTRFKKTVVVRALLTAFCGTATMMVATGAAAQTAAPALQRVEITGSAIKRVDAETALPVTVMKVDELRQQGYTTVEDIMNTISGNQTLLGTSQAVGAVTGGAAFANLRGLGANKTLILLNGRRIANQAIGGAGDSSAPDLNTIPLAAIDRIEILRDGASSLYGTDAIGGVINFITKKDYKGIEITAEYTNPQHEGGKSYEVSAGFGKGDLTEDKWNIFGFIDYQHQDILTTPQRPQFATSNKTSPTGFPGSWSQGGTTASPFAPGCTQQFQAPSGGVTCAYKYWNWVDLIPKTDRITGMLKGTLALPGDHMLNLEYMAAKTQVATNIAPVPEGALTIDPGTKYYPGNGITPGPTAAQGPIDPTKPVKVRYRTIPAGPRADESNTFQQRFVASLEGTLAGWDYNSGFSYNTIKTTDDLTGGYVNDAIIRNAVKTGLLNPFAPTLTPAEQAIFGSSLATGRLFDAKGEVAALDTRLSRELGDWFGAGRKSAVAVGAEIRHEKYTQLANSDFASQVVSSTGFDPATNNQGARTVWAIYGELNVPVTKQLEVTGSLRYDKYPDFGSTLNPKLSAKFAPSDKWAMRGALATGFRAPSLFELNSAQTFTNTANNWNDPVRCPGGNPVAGVARSDNCQAQFMALTGGNPKLQPEKSTSATFGFVLQPVQEFDATVDFWWIRLKNSIGAISDNTVFGDPSKYASHFVRAPDGSLATDGSQCNTVANPGPQCGYVLLLNDNLGGVRTNGVDLAANYRLKTGMGNFAFHVQETYVAKYEYQNEPNGEWIQNVGVYSGAGPVFRNQLTLAANWSMGQWAAGVANHYKSGYLDQDGTSNVSAYSTWDLYGSWSPRKEFTLTAGVRNLFDKAPPSTVQSATFQVGFDPRYASPLMRAYYLRGTYKF</sequence>
<evidence type="ECO:0000259" key="15">
    <source>
        <dbReference type="Pfam" id="PF07715"/>
    </source>
</evidence>
<feature type="domain" description="TonB-dependent receptor plug" evidence="15">
    <location>
        <begin position="58"/>
        <end position="174"/>
    </location>
</feature>
<dbReference type="Proteomes" id="UP001596037">
    <property type="component" value="Unassembled WGS sequence"/>
</dbReference>
<feature type="domain" description="TonB-dependent receptor-like beta-barrel" evidence="14">
    <location>
        <begin position="359"/>
        <end position="859"/>
    </location>
</feature>
<evidence type="ECO:0000313" key="17">
    <source>
        <dbReference type="Proteomes" id="UP001596037"/>
    </source>
</evidence>
<keyword evidence="5 10" id="KW-0812">Transmembrane</keyword>
<dbReference type="PANTHER" id="PTHR47234">
    <property type="match status" value="1"/>
</dbReference>
<evidence type="ECO:0000313" key="16">
    <source>
        <dbReference type="EMBL" id="MFC5498209.1"/>
    </source>
</evidence>
<dbReference type="PANTHER" id="PTHR47234:SF2">
    <property type="entry name" value="TONB-DEPENDENT RECEPTOR"/>
    <property type="match status" value="1"/>
</dbReference>
<dbReference type="RefSeq" id="WP_376850268.1">
    <property type="nucleotide sequence ID" value="NZ_JBHSMF010000006.1"/>
</dbReference>
<dbReference type="Pfam" id="PF00593">
    <property type="entry name" value="TonB_dep_Rec_b-barrel"/>
    <property type="match status" value="1"/>
</dbReference>
<evidence type="ECO:0000259" key="14">
    <source>
        <dbReference type="Pfam" id="PF00593"/>
    </source>
</evidence>
<dbReference type="Pfam" id="PF07715">
    <property type="entry name" value="Plug"/>
    <property type="match status" value="1"/>
</dbReference>
<keyword evidence="13" id="KW-0732">Signal</keyword>
<evidence type="ECO:0000256" key="13">
    <source>
        <dbReference type="SAM" id="SignalP"/>
    </source>
</evidence>
<keyword evidence="4 10" id="KW-1134">Transmembrane beta strand</keyword>
<keyword evidence="6 11" id="KW-0798">TonB box</keyword>
<feature type="chain" id="PRO_5045259994" evidence="13">
    <location>
        <begin position="26"/>
        <end position="897"/>
    </location>
</feature>
<proteinExistence type="inferred from homology"/>
<dbReference type="InterPro" id="IPR036942">
    <property type="entry name" value="Beta-barrel_TonB_sf"/>
</dbReference>
<dbReference type="InterPro" id="IPR012910">
    <property type="entry name" value="Plug_dom"/>
</dbReference>
<evidence type="ECO:0000256" key="6">
    <source>
        <dbReference type="ARBA" id="ARBA00023077"/>
    </source>
</evidence>
<accession>A0ABW0NC95</accession>
<reference evidence="17" key="1">
    <citation type="journal article" date="2019" name="Int. J. Syst. Evol. Microbiol.">
        <title>The Global Catalogue of Microorganisms (GCM) 10K type strain sequencing project: providing services to taxonomists for standard genome sequencing and annotation.</title>
        <authorList>
            <consortium name="The Broad Institute Genomics Platform"/>
            <consortium name="The Broad Institute Genome Sequencing Center for Infectious Disease"/>
            <person name="Wu L."/>
            <person name="Ma J."/>
        </authorList>
    </citation>
    <scope>NUCLEOTIDE SEQUENCE [LARGE SCALE GENOMIC DNA]</scope>
    <source>
        <strain evidence="17">CCUG 57401</strain>
    </source>
</reference>